<dbReference type="Proteomes" id="UP000031561">
    <property type="component" value="Unassembled WGS sequence"/>
</dbReference>
<evidence type="ECO:0008006" key="3">
    <source>
        <dbReference type="Google" id="ProtNLM"/>
    </source>
</evidence>
<dbReference type="AlphaFoldDB" id="A0ABD4T7L1"/>
<name>A0ABD4T7L1_9CYAN</name>
<accession>A0ABD4T7L1</accession>
<keyword evidence="2" id="KW-1185">Reference proteome</keyword>
<organism evidence="1 2">
    <name type="scientific">Lyngbya confervoides BDU141951</name>
    <dbReference type="NCBI Taxonomy" id="1574623"/>
    <lineage>
        <taxon>Bacteria</taxon>
        <taxon>Bacillati</taxon>
        <taxon>Cyanobacteriota</taxon>
        <taxon>Cyanophyceae</taxon>
        <taxon>Oscillatoriophycideae</taxon>
        <taxon>Oscillatoriales</taxon>
        <taxon>Microcoleaceae</taxon>
        <taxon>Lyngbya</taxon>
    </lineage>
</organism>
<sequence length="83" mass="10091">MNTQLVESLIQTILSLPLEERQLFEQRLKEIESPEIASSPAKPKAVDWKKHPFFGMWKDREDMKDSTEWVRNLRRTEWERNYE</sequence>
<evidence type="ECO:0000313" key="2">
    <source>
        <dbReference type="Proteomes" id="UP000031561"/>
    </source>
</evidence>
<comment type="caution">
    <text evidence="1">The sequence shown here is derived from an EMBL/GenBank/DDBJ whole genome shotgun (WGS) entry which is preliminary data.</text>
</comment>
<dbReference type="RefSeq" id="WP_166277000.1">
    <property type="nucleotide sequence ID" value="NZ_JTHE03000104.1"/>
</dbReference>
<reference evidence="1 2" key="1">
    <citation type="journal article" date="2015" name="Genome Announc.">
        <title>Draft Genome Sequence of Filamentous Marine Cyanobacterium Lyngbya confervoides Strain BDU141951.</title>
        <authorList>
            <person name="Chandrababunaidu M.M."/>
            <person name="Sen D."/>
            <person name="Tripathy S."/>
        </authorList>
    </citation>
    <scope>NUCLEOTIDE SEQUENCE [LARGE SCALE GENOMIC DNA]</scope>
    <source>
        <strain evidence="1 2">BDU141951</strain>
    </source>
</reference>
<gene>
    <name evidence="1" type="ORF">QQ91_0018210</name>
</gene>
<protein>
    <recommendedName>
        <fullName evidence="3">DUF2281 domain-containing protein</fullName>
    </recommendedName>
</protein>
<dbReference type="EMBL" id="JTHE03000104">
    <property type="protein sequence ID" value="MCM1984759.1"/>
    <property type="molecule type" value="Genomic_DNA"/>
</dbReference>
<proteinExistence type="predicted"/>
<evidence type="ECO:0000313" key="1">
    <source>
        <dbReference type="EMBL" id="MCM1984759.1"/>
    </source>
</evidence>